<dbReference type="InterPro" id="IPR007359">
    <property type="entry name" value="SigmaE_reg_RseC_MucC"/>
</dbReference>
<protein>
    <submittedName>
        <fullName evidence="2">Positive regulator of sigma E activity</fullName>
    </submittedName>
</protein>
<dbReference type="PIRSF" id="PIRSF004923">
    <property type="entry name" value="RseC"/>
    <property type="match status" value="1"/>
</dbReference>
<feature type="transmembrane region" description="Helical" evidence="1">
    <location>
        <begin position="101"/>
        <end position="120"/>
    </location>
</feature>
<dbReference type="InterPro" id="IPR026268">
    <property type="entry name" value="RseC"/>
</dbReference>
<dbReference type="Proteomes" id="UP000010880">
    <property type="component" value="Chromosome"/>
</dbReference>
<evidence type="ECO:0000256" key="1">
    <source>
        <dbReference type="SAM" id="Phobius"/>
    </source>
</evidence>
<keyword evidence="3" id="KW-1185">Reference proteome</keyword>
<proteinExistence type="predicted"/>
<keyword evidence="1" id="KW-0812">Transmembrane</keyword>
<dbReference type="STRING" id="748449.Halha_0481"/>
<sequence>MQELGKVMVNKGKVAIVKIERHSACSKCKKNCELAEDHEQDELLVEVNNEVGAYEGQRVKLELEGSNLVSAALLVYLFPLLALVGGYFIGDKFIIQQGEVGGIIGAIVFLVLSVVVIKILGKKMNPQSKITEIID</sequence>
<organism evidence="2 3">
    <name type="scientific">Halobacteroides halobius (strain ATCC 35273 / DSM 5150 / MD-1)</name>
    <dbReference type="NCBI Taxonomy" id="748449"/>
    <lineage>
        <taxon>Bacteria</taxon>
        <taxon>Bacillati</taxon>
        <taxon>Bacillota</taxon>
        <taxon>Clostridia</taxon>
        <taxon>Halanaerobiales</taxon>
        <taxon>Halobacteroidaceae</taxon>
        <taxon>Halobacteroides</taxon>
    </lineage>
</organism>
<dbReference type="PANTHER" id="PTHR35867">
    <property type="entry name" value="PROTEIN RSEC"/>
    <property type="match status" value="1"/>
</dbReference>
<name>L0K8L1_HALHC</name>
<dbReference type="KEGG" id="hhl:Halha_0481"/>
<keyword evidence="1" id="KW-1133">Transmembrane helix</keyword>
<dbReference type="HOGENOM" id="CLU_124911_2_1_9"/>
<gene>
    <name evidence="2" type="ordered locus">Halha_0481</name>
</gene>
<dbReference type="EMBL" id="CP003359">
    <property type="protein sequence ID" value="AGB40458.1"/>
    <property type="molecule type" value="Genomic_DNA"/>
</dbReference>
<dbReference type="OrthoDB" id="307768at2"/>
<reference evidence="3" key="1">
    <citation type="submission" date="2012-02" db="EMBL/GenBank/DDBJ databases">
        <title>The complete genome of Halobacteroides halobius DSM 5150.</title>
        <authorList>
            <person name="Lucas S."/>
            <person name="Copeland A."/>
            <person name="Lapidus A."/>
            <person name="Glavina del Rio T."/>
            <person name="Dalin E."/>
            <person name="Tice H."/>
            <person name="Bruce D."/>
            <person name="Goodwin L."/>
            <person name="Pitluck S."/>
            <person name="Peters L."/>
            <person name="Mikhailova N."/>
            <person name="Gu W."/>
            <person name="Kyrpides N."/>
            <person name="Mavromatis K."/>
            <person name="Ivanova N."/>
            <person name="Brettin T."/>
            <person name="Detter J.C."/>
            <person name="Han C."/>
            <person name="Larimer F."/>
            <person name="Land M."/>
            <person name="Hauser L."/>
            <person name="Markowitz V."/>
            <person name="Cheng J.-F."/>
            <person name="Hugenholtz P."/>
            <person name="Woyke T."/>
            <person name="Wu D."/>
            <person name="Tindall B."/>
            <person name="Pomrenke H."/>
            <person name="Brambilla E."/>
            <person name="Klenk H.-P."/>
            <person name="Eisen J.A."/>
        </authorList>
    </citation>
    <scope>NUCLEOTIDE SEQUENCE [LARGE SCALE GENOMIC DNA]</scope>
    <source>
        <strain evidence="3">ATCC 35273 / DSM 5150 / MD-1</strain>
    </source>
</reference>
<dbReference type="PANTHER" id="PTHR35867:SF1">
    <property type="entry name" value="PROTEIN RSEC"/>
    <property type="match status" value="1"/>
</dbReference>
<feature type="transmembrane region" description="Helical" evidence="1">
    <location>
        <begin position="68"/>
        <end position="89"/>
    </location>
</feature>
<keyword evidence="1" id="KW-0472">Membrane</keyword>
<dbReference type="Pfam" id="PF04246">
    <property type="entry name" value="RseC_MucC"/>
    <property type="match status" value="1"/>
</dbReference>
<dbReference type="RefSeq" id="WP_015326184.1">
    <property type="nucleotide sequence ID" value="NC_019978.1"/>
</dbReference>
<evidence type="ECO:0000313" key="2">
    <source>
        <dbReference type="EMBL" id="AGB40458.1"/>
    </source>
</evidence>
<dbReference type="AlphaFoldDB" id="L0K8L1"/>
<accession>L0K8L1</accession>
<evidence type="ECO:0000313" key="3">
    <source>
        <dbReference type="Proteomes" id="UP000010880"/>
    </source>
</evidence>
<dbReference type="eggNOG" id="COG3086">
    <property type="taxonomic scope" value="Bacteria"/>
</dbReference>